<dbReference type="EMBL" id="CP106679">
    <property type="protein sequence ID" value="UXP34033.1"/>
    <property type="molecule type" value="Genomic_DNA"/>
</dbReference>
<gene>
    <name evidence="5" type="ORF">N6H18_08765</name>
</gene>
<reference evidence="5" key="1">
    <citation type="submission" date="2022-09" db="EMBL/GenBank/DDBJ databases">
        <title>Comparative genomics and taxonomic characterization of three novel marine species of genus Reichenbachiella exhibiting antioxidant and polysaccharide degradation activities.</title>
        <authorList>
            <person name="Muhammad N."/>
            <person name="Lee Y.-J."/>
            <person name="Ko J."/>
            <person name="Kim S.-G."/>
        </authorList>
    </citation>
    <scope>NUCLEOTIDE SEQUENCE</scope>
    <source>
        <strain evidence="5">BKB1-1</strain>
    </source>
</reference>
<dbReference type="InterPro" id="IPR001926">
    <property type="entry name" value="TrpB-like_PALP"/>
</dbReference>
<dbReference type="PANTHER" id="PTHR43780">
    <property type="entry name" value="1-AMINOCYCLOPROPANE-1-CARBOXYLATE DEAMINASE-RELATED"/>
    <property type="match status" value="1"/>
</dbReference>
<dbReference type="Pfam" id="PF00291">
    <property type="entry name" value="PALP"/>
    <property type="match status" value="1"/>
</dbReference>
<sequence>MFENSNPTPLVAISDPLLSSKGISLHIKRDDLIDTEITGNKWRKLKYNLIKAREQGTEIILTFGGAYSNHIAATAAAAKRFGFQSIGVIRGEELNENSNPTLQKAHADGMQLLFVSRADYLFRTSPHWLNMHRQEYAAYIIPEGGSNHLATQGVREILHEIDLEFDYITCPVGTGGTLAGLASGLHPHQKALGFAALMGEDYLEKEVAQLLAPEFQSRQEIIHDYQFGGYAKHNPELISFIQGFYDQHGIPLDPIYTGKMVFGLYDMIKKGKIEEGKTVIALHTGGLQGIAGFNETFGLNLVGS</sequence>
<keyword evidence="6" id="KW-1185">Reference proteome</keyword>
<comment type="similarity">
    <text evidence="2">Belongs to the ACC deaminase/D-cysteine desulfhydrase family.</text>
</comment>
<dbReference type="InterPro" id="IPR027278">
    <property type="entry name" value="ACCD_DCysDesulf"/>
</dbReference>
<comment type="cofactor">
    <cofactor evidence="1">
        <name>pyridoxal 5'-phosphate</name>
        <dbReference type="ChEBI" id="CHEBI:597326"/>
    </cofactor>
</comment>
<dbReference type="SUPFAM" id="SSF53686">
    <property type="entry name" value="Tryptophan synthase beta subunit-like PLP-dependent enzymes"/>
    <property type="match status" value="1"/>
</dbReference>
<evidence type="ECO:0000256" key="1">
    <source>
        <dbReference type="ARBA" id="ARBA00001933"/>
    </source>
</evidence>
<organism evidence="5 6">
    <name type="scientific">Reichenbachiella agarivorans</name>
    <dbReference type="NCBI Taxonomy" id="2979464"/>
    <lineage>
        <taxon>Bacteria</taxon>
        <taxon>Pseudomonadati</taxon>
        <taxon>Bacteroidota</taxon>
        <taxon>Cytophagia</taxon>
        <taxon>Cytophagales</taxon>
        <taxon>Reichenbachiellaceae</taxon>
        <taxon>Reichenbachiella</taxon>
    </lineage>
</organism>
<dbReference type="PANTHER" id="PTHR43780:SF2">
    <property type="entry name" value="1-AMINOCYCLOPROPANE-1-CARBOXYLATE DEAMINASE-RELATED"/>
    <property type="match status" value="1"/>
</dbReference>
<evidence type="ECO:0000313" key="5">
    <source>
        <dbReference type="EMBL" id="UXP34033.1"/>
    </source>
</evidence>
<proteinExistence type="inferred from homology"/>
<keyword evidence="3" id="KW-0663">Pyridoxal phosphate</keyword>
<feature type="domain" description="Tryptophan synthase beta chain-like PALP" evidence="4">
    <location>
        <begin position="7"/>
        <end position="285"/>
    </location>
</feature>
<name>A0ABY6CXB2_9BACT</name>
<evidence type="ECO:0000259" key="4">
    <source>
        <dbReference type="Pfam" id="PF00291"/>
    </source>
</evidence>
<dbReference type="PIRSF" id="PIRSF006278">
    <property type="entry name" value="ACCD_DCysDesulf"/>
    <property type="match status" value="1"/>
</dbReference>
<accession>A0ABY6CXB2</accession>
<dbReference type="Proteomes" id="UP001065174">
    <property type="component" value="Chromosome"/>
</dbReference>
<dbReference type="Gene3D" id="3.40.50.1100">
    <property type="match status" value="2"/>
</dbReference>
<protein>
    <submittedName>
        <fullName evidence="5">Pyridoxal-phosphate dependent enzyme</fullName>
    </submittedName>
</protein>
<dbReference type="InterPro" id="IPR036052">
    <property type="entry name" value="TrpB-like_PALP_sf"/>
</dbReference>
<evidence type="ECO:0000256" key="2">
    <source>
        <dbReference type="ARBA" id="ARBA00008639"/>
    </source>
</evidence>
<evidence type="ECO:0000256" key="3">
    <source>
        <dbReference type="ARBA" id="ARBA00022898"/>
    </source>
</evidence>
<evidence type="ECO:0000313" key="6">
    <source>
        <dbReference type="Proteomes" id="UP001065174"/>
    </source>
</evidence>
<dbReference type="RefSeq" id="WP_262311459.1">
    <property type="nucleotide sequence ID" value="NZ_CP106679.1"/>
</dbReference>